<dbReference type="AlphaFoldDB" id="A0A235FFH7"/>
<dbReference type="Gene3D" id="3.30.750.24">
    <property type="entry name" value="STAS domain"/>
    <property type="match status" value="1"/>
</dbReference>
<proteinExistence type="predicted"/>
<comment type="caution">
    <text evidence="2">The sequence shown here is derived from an EMBL/GenBank/DDBJ whole genome shotgun (WGS) entry which is preliminary data.</text>
</comment>
<dbReference type="InterPro" id="IPR002645">
    <property type="entry name" value="STAS_dom"/>
</dbReference>
<organism evidence="2 3">
    <name type="scientific">Fictibacillus aquaticus</name>
    <dbReference type="NCBI Taxonomy" id="2021314"/>
    <lineage>
        <taxon>Bacteria</taxon>
        <taxon>Bacillati</taxon>
        <taxon>Bacillota</taxon>
        <taxon>Bacilli</taxon>
        <taxon>Bacillales</taxon>
        <taxon>Fictibacillaceae</taxon>
        <taxon>Fictibacillus</taxon>
    </lineage>
</organism>
<evidence type="ECO:0000313" key="2">
    <source>
        <dbReference type="EMBL" id="OYD59714.1"/>
    </source>
</evidence>
<feature type="domain" description="STAS" evidence="1">
    <location>
        <begin position="2"/>
        <end position="105"/>
    </location>
</feature>
<evidence type="ECO:0000313" key="3">
    <source>
        <dbReference type="Proteomes" id="UP000215059"/>
    </source>
</evidence>
<dbReference type="EMBL" id="NOII01000001">
    <property type="protein sequence ID" value="OYD59714.1"/>
    <property type="molecule type" value="Genomic_DNA"/>
</dbReference>
<dbReference type="RefSeq" id="WP_094251676.1">
    <property type="nucleotide sequence ID" value="NZ_JBHLXL010000001.1"/>
</dbReference>
<dbReference type="Pfam" id="PF01740">
    <property type="entry name" value="STAS"/>
    <property type="match status" value="1"/>
</dbReference>
<dbReference type="Proteomes" id="UP000215059">
    <property type="component" value="Unassembled WGS sequence"/>
</dbReference>
<evidence type="ECO:0000259" key="1">
    <source>
        <dbReference type="PROSITE" id="PS50801"/>
    </source>
</evidence>
<gene>
    <name evidence="2" type="ORF">CGZ90_07490</name>
</gene>
<dbReference type="SUPFAM" id="SSF52091">
    <property type="entry name" value="SpoIIaa-like"/>
    <property type="match status" value="1"/>
</dbReference>
<accession>A0A235FFH7</accession>
<dbReference type="InterPro" id="IPR036513">
    <property type="entry name" value="STAS_dom_sf"/>
</dbReference>
<dbReference type="CDD" id="cd07043">
    <property type="entry name" value="STAS_anti-anti-sigma_factors"/>
    <property type="match status" value="1"/>
</dbReference>
<sequence length="105" mass="12195">MLTYDLRVEQETISIDLKGNIDMRAAELFENGLFVIADHENRTFFLHFENVENVDSKGLDCIIKMMRKVRARGNEIYIANMAADTRLLLLEQWIQEMPEAAVLSF</sequence>
<reference evidence="2 3" key="1">
    <citation type="submission" date="2017-07" db="EMBL/GenBank/DDBJ databases">
        <title>Fictibacillus sp. nov. GDSW-R2A3 Genome sequencing and assembly.</title>
        <authorList>
            <person name="Mayilraj S."/>
        </authorList>
    </citation>
    <scope>NUCLEOTIDE SEQUENCE [LARGE SCALE GENOMIC DNA]</scope>
    <source>
        <strain evidence="2 3">GDSW-R2A3</strain>
    </source>
</reference>
<name>A0A235FFH7_9BACL</name>
<keyword evidence="3" id="KW-1185">Reference proteome</keyword>
<protein>
    <recommendedName>
        <fullName evidence="1">STAS domain-containing protein</fullName>
    </recommendedName>
</protein>
<dbReference type="PROSITE" id="PS50801">
    <property type="entry name" value="STAS"/>
    <property type="match status" value="1"/>
</dbReference>